<name>A0A6M5YMU8_9BACT</name>
<dbReference type="SMART" id="SM00831">
    <property type="entry name" value="Cation_ATPase_N"/>
    <property type="match status" value="1"/>
</dbReference>
<comment type="subcellular location">
    <subcellularLocation>
        <location evidence="1">Cell membrane</location>
        <topology evidence="1">Multi-pass membrane protein</topology>
    </subcellularLocation>
</comment>
<feature type="transmembrane region" description="Helical" evidence="13">
    <location>
        <begin position="118"/>
        <end position="137"/>
    </location>
</feature>
<dbReference type="InterPro" id="IPR023298">
    <property type="entry name" value="ATPase_P-typ_TM_dom_sf"/>
</dbReference>
<dbReference type="SUPFAM" id="SSF81653">
    <property type="entry name" value="Calcium ATPase, transduction domain A"/>
    <property type="match status" value="1"/>
</dbReference>
<evidence type="ECO:0000256" key="9">
    <source>
        <dbReference type="ARBA" id="ARBA00022967"/>
    </source>
</evidence>
<dbReference type="PANTHER" id="PTHR43294:SF21">
    <property type="entry name" value="CATION TRANSPORTING ATPASE"/>
    <property type="match status" value="1"/>
</dbReference>
<dbReference type="GO" id="GO:0030007">
    <property type="term" value="P:intracellular potassium ion homeostasis"/>
    <property type="evidence" value="ECO:0007669"/>
    <property type="project" value="TreeGrafter"/>
</dbReference>
<dbReference type="GO" id="GO:0006883">
    <property type="term" value="P:intracellular sodium ion homeostasis"/>
    <property type="evidence" value="ECO:0007669"/>
    <property type="project" value="TreeGrafter"/>
</dbReference>
<dbReference type="InterPro" id="IPR018303">
    <property type="entry name" value="ATPase_P-typ_P_site"/>
</dbReference>
<dbReference type="InterPro" id="IPR050510">
    <property type="entry name" value="Cation_transp_ATPase_P-type"/>
</dbReference>
<keyword evidence="11 13" id="KW-0472">Membrane</keyword>
<dbReference type="KEGG" id="ftj:FTUN_2202"/>
<evidence type="ECO:0000256" key="10">
    <source>
        <dbReference type="ARBA" id="ARBA00022989"/>
    </source>
</evidence>
<feature type="transmembrane region" description="Helical" evidence="13">
    <location>
        <begin position="312"/>
        <end position="334"/>
    </location>
</feature>
<dbReference type="GO" id="GO:1902600">
    <property type="term" value="P:proton transmembrane transport"/>
    <property type="evidence" value="ECO:0007669"/>
    <property type="project" value="TreeGrafter"/>
</dbReference>
<dbReference type="Gene3D" id="3.40.1110.10">
    <property type="entry name" value="Calcium-transporting ATPase, cytoplasmic domain N"/>
    <property type="match status" value="1"/>
</dbReference>
<evidence type="ECO:0000256" key="8">
    <source>
        <dbReference type="ARBA" id="ARBA00022842"/>
    </source>
</evidence>
<feature type="transmembrane region" description="Helical" evidence="13">
    <location>
        <begin position="760"/>
        <end position="783"/>
    </location>
</feature>
<evidence type="ECO:0000313" key="15">
    <source>
        <dbReference type="EMBL" id="QJW94680.1"/>
    </source>
</evidence>
<dbReference type="GO" id="GO:0005886">
    <property type="term" value="C:plasma membrane"/>
    <property type="evidence" value="ECO:0007669"/>
    <property type="project" value="UniProtKB-SubCell"/>
</dbReference>
<dbReference type="SUPFAM" id="SSF81665">
    <property type="entry name" value="Calcium ATPase, transmembrane domain M"/>
    <property type="match status" value="1"/>
</dbReference>
<feature type="domain" description="Cation-transporting P-type ATPase N-terminal" evidence="14">
    <location>
        <begin position="40"/>
        <end position="114"/>
    </location>
</feature>
<dbReference type="Gene3D" id="1.20.1110.10">
    <property type="entry name" value="Calcium-transporting ATPase, transmembrane domain"/>
    <property type="match status" value="1"/>
</dbReference>
<dbReference type="Gene3D" id="3.40.50.1000">
    <property type="entry name" value="HAD superfamily/HAD-like"/>
    <property type="match status" value="1"/>
</dbReference>
<dbReference type="SUPFAM" id="SSF56784">
    <property type="entry name" value="HAD-like"/>
    <property type="match status" value="1"/>
</dbReference>
<dbReference type="Gene3D" id="2.70.150.10">
    <property type="entry name" value="Calcium-transporting ATPase, cytoplasmic transduction domain A"/>
    <property type="match status" value="1"/>
</dbReference>
<feature type="transmembrane region" description="Helical" evidence="13">
    <location>
        <begin position="908"/>
        <end position="928"/>
    </location>
</feature>
<evidence type="ECO:0000256" key="13">
    <source>
        <dbReference type="SAM" id="Phobius"/>
    </source>
</evidence>
<dbReference type="InterPro" id="IPR023299">
    <property type="entry name" value="ATPase_P-typ_cyto_dom_N"/>
</dbReference>
<dbReference type="Pfam" id="PF00122">
    <property type="entry name" value="E1-E2_ATPase"/>
    <property type="match status" value="1"/>
</dbReference>
<dbReference type="InterPro" id="IPR023214">
    <property type="entry name" value="HAD_sf"/>
</dbReference>
<comment type="similarity">
    <text evidence="2">Belongs to the cation transport ATPase (P-type) (TC 3.A.3) family. Type IIA subfamily.</text>
</comment>
<feature type="compositionally biased region" description="Polar residues" evidence="12">
    <location>
        <begin position="1"/>
        <end position="21"/>
    </location>
</feature>
<keyword evidence="4" id="KW-0597">Phosphoprotein</keyword>
<protein>
    <submittedName>
        <fullName evidence="15">Calcium-translocating P-type ATPase, PMCA-type</fullName>
    </submittedName>
</protein>
<dbReference type="InterPro" id="IPR006068">
    <property type="entry name" value="ATPase_P-typ_cation-transptr_C"/>
</dbReference>
<keyword evidence="6" id="KW-0547">Nucleotide-binding</keyword>
<dbReference type="AlphaFoldDB" id="A0A6M5YMU8"/>
<dbReference type="Pfam" id="PF00690">
    <property type="entry name" value="Cation_ATPase_N"/>
    <property type="match status" value="1"/>
</dbReference>
<keyword evidence="5 13" id="KW-0812">Transmembrane</keyword>
<proteinExistence type="inferred from homology"/>
<evidence type="ECO:0000256" key="7">
    <source>
        <dbReference type="ARBA" id="ARBA00022840"/>
    </source>
</evidence>
<dbReference type="Proteomes" id="UP000503447">
    <property type="component" value="Chromosome"/>
</dbReference>
<dbReference type="InterPro" id="IPR044492">
    <property type="entry name" value="P_typ_ATPase_HD_dom"/>
</dbReference>
<evidence type="ECO:0000256" key="5">
    <source>
        <dbReference type="ARBA" id="ARBA00022692"/>
    </source>
</evidence>
<dbReference type="InterPro" id="IPR059000">
    <property type="entry name" value="ATPase_P-type_domA"/>
</dbReference>
<dbReference type="SUPFAM" id="SSF81660">
    <property type="entry name" value="Metal cation-transporting ATPase, ATP-binding domain N"/>
    <property type="match status" value="1"/>
</dbReference>
<evidence type="ECO:0000256" key="1">
    <source>
        <dbReference type="ARBA" id="ARBA00004651"/>
    </source>
</evidence>
<keyword evidence="8" id="KW-0460">Magnesium</keyword>
<evidence type="ECO:0000256" key="4">
    <source>
        <dbReference type="ARBA" id="ARBA00022553"/>
    </source>
</evidence>
<dbReference type="EMBL" id="CP053452">
    <property type="protein sequence ID" value="QJW94680.1"/>
    <property type="molecule type" value="Genomic_DNA"/>
</dbReference>
<dbReference type="Pfam" id="PF13246">
    <property type="entry name" value="Cation_ATPase"/>
    <property type="match status" value="1"/>
</dbReference>
<dbReference type="NCBIfam" id="TIGR01494">
    <property type="entry name" value="ATPase_P-type"/>
    <property type="match status" value="3"/>
</dbReference>
<evidence type="ECO:0000256" key="11">
    <source>
        <dbReference type="ARBA" id="ARBA00023136"/>
    </source>
</evidence>
<keyword evidence="3" id="KW-1003">Cell membrane</keyword>
<reference evidence="16" key="1">
    <citation type="submission" date="2020-05" db="EMBL/GenBank/DDBJ databases">
        <title>Frigoriglobus tundricola gen. nov., sp. nov., a psychrotolerant cellulolytic planctomycete of the family Gemmataceae with two divergent copies of 16S rRNA gene.</title>
        <authorList>
            <person name="Kulichevskaya I.S."/>
            <person name="Ivanova A.A."/>
            <person name="Naumoff D.G."/>
            <person name="Beletsky A.V."/>
            <person name="Rijpstra W.I.C."/>
            <person name="Sinninghe Damste J.S."/>
            <person name="Mardanov A.V."/>
            <person name="Ravin N.V."/>
            <person name="Dedysh S.N."/>
        </authorList>
    </citation>
    <scope>NUCLEOTIDE SEQUENCE [LARGE SCALE GENOMIC DNA]</scope>
    <source>
        <strain evidence="16">PL17</strain>
    </source>
</reference>
<evidence type="ECO:0000256" key="6">
    <source>
        <dbReference type="ARBA" id="ARBA00022741"/>
    </source>
</evidence>
<keyword evidence="10 13" id="KW-1133">Transmembrane helix</keyword>
<evidence type="ECO:0000313" key="16">
    <source>
        <dbReference type="Proteomes" id="UP000503447"/>
    </source>
</evidence>
<feature type="transmembrane region" description="Helical" evidence="13">
    <location>
        <begin position="875"/>
        <end position="896"/>
    </location>
</feature>
<dbReference type="GO" id="GO:0005524">
    <property type="term" value="F:ATP binding"/>
    <property type="evidence" value="ECO:0007669"/>
    <property type="project" value="UniProtKB-KW"/>
</dbReference>
<gene>
    <name evidence="15" type="ORF">FTUN_2202</name>
</gene>
<feature type="transmembrane region" description="Helical" evidence="13">
    <location>
        <begin position="282"/>
        <end position="300"/>
    </location>
</feature>
<dbReference type="FunFam" id="3.40.50.1000:FF:000083">
    <property type="entry name" value="Sodium/potassium-transporting ATPase subunit alpha"/>
    <property type="match status" value="1"/>
</dbReference>
<dbReference type="InterPro" id="IPR001757">
    <property type="entry name" value="P_typ_ATPase"/>
</dbReference>
<dbReference type="SFLD" id="SFLDG00002">
    <property type="entry name" value="C1.7:_P-type_atpase_like"/>
    <property type="match status" value="1"/>
</dbReference>
<dbReference type="SFLD" id="SFLDS00003">
    <property type="entry name" value="Haloacid_Dehalogenase"/>
    <property type="match status" value="1"/>
</dbReference>
<dbReference type="GO" id="GO:0016887">
    <property type="term" value="F:ATP hydrolysis activity"/>
    <property type="evidence" value="ECO:0007669"/>
    <property type="project" value="InterPro"/>
</dbReference>
<evidence type="ECO:0000259" key="14">
    <source>
        <dbReference type="SMART" id="SM00831"/>
    </source>
</evidence>
<accession>A0A6M5YMU8</accession>
<keyword evidence="16" id="KW-1185">Reference proteome</keyword>
<evidence type="ECO:0000256" key="2">
    <source>
        <dbReference type="ARBA" id="ARBA00005675"/>
    </source>
</evidence>
<dbReference type="InterPro" id="IPR008250">
    <property type="entry name" value="ATPase_P-typ_transduc_dom_A_sf"/>
</dbReference>
<keyword evidence="7" id="KW-0067">ATP-binding</keyword>
<dbReference type="Pfam" id="PF00689">
    <property type="entry name" value="Cation_ATPase_C"/>
    <property type="match status" value="1"/>
</dbReference>
<dbReference type="InterPro" id="IPR004014">
    <property type="entry name" value="ATPase_P-typ_cation-transptr_N"/>
</dbReference>
<feature type="transmembrane region" description="Helical" evidence="13">
    <location>
        <begin position="94"/>
        <end position="112"/>
    </location>
</feature>
<dbReference type="Pfam" id="PF08282">
    <property type="entry name" value="Hydrolase_3"/>
    <property type="match status" value="1"/>
</dbReference>
<dbReference type="PRINTS" id="PR00119">
    <property type="entry name" value="CATATPASE"/>
</dbReference>
<dbReference type="GO" id="GO:0036376">
    <property type="term" value="P:sodium ion export across plasma membrane"/>
    <property type="evidence" value="ECO:0007669"/>
    <property type="project" value="TreeGrafter"/>
</dbReference>
<evidence type="ECO:0000256" key="12">
    <source>
        <dbReference type="SAM" id="MobiDB-lite"/>
    </source>
</evidence>
<feature type="region of interest" description="Disordered" evidence="12">
    <location>
        <begin position="1"/>
        <end position="40"/>
    </location>
</feature>
<dbReference type="FunFam" id="2.70.150.10:FF:000160">
    <property type="entry name" value="Sarcoplasmic/endoplasmic reticulum calcium ATPase 1"/>
    <property type="match status" value="1"/>
</dbReference>
<feature type="transmembrane region" description="Helical" evidence="13">
    <location>
        <begin position="731"/>
        <end position="754"/>
    </location>
</feature>
<dbReference type="RefSeq" id="WP_171470620.1">
    <property type="nucleotide sequence ID" value="NZ_CP053452.2"/>
</dbReference>
<evidence type="ECO:0000256" key="3">
    <source>
        <dbReference type="ARBA" id="ARBA00022475"/>
    </source>
</evidence>
<dbReference type="GO" id="GO:1990573">
    <property type="term" value="P:potassium ion import across plasma membrane"/>
    <property type="evidence" value="ECO:0007669"/>
    <property type="project" value="TreeGrafter"/>
</dbReference>
<feature type="transmembrane region" description="Helical" evidence="13">
    <location>
        <begin position="836"/>
        <end position="854"/>
    </location>
</feature>
<dbReference type="PROSITE" id="PS00154">
    <property type="entry name" value="ATPASE_E1_E2"/>
    <property type="match status" value="1"/>
</dbReference>
<dbReference type="PANTHER" id="PTHR43294">
    <property type="entry name" value="SODIUM/POTASSIUM-TRANSPORTING ATPASE SUBUNIT ALPHA"/>
    <property type="match status" value="1"/>
</dbReference>
<dbReference type="GO" id="GO:0005391">
    <property type="term" value="F:P-type sodium:potassium-exchanging transporter activity"/>
    <property type="evidence" value="ECO:0007669"/>
    <property type="project" value="TreeGrafter"/>
</dbReference>
<feature type="transmembrane region" description="Helical" evidence="13">
    <location>
        <begin position="804"/>
        <end position="830"/>
    </location>
</feature>
<organism evidence="15 16">
    <name type="scientific">Frigoriglobus tundricola</name>
    <dbReference type="NCBI Taxonomy" id="2774151"/>
    <lineage>
        <taxon>Bacteria</taxon>
        <taxon>Pseudomonadati</taxon>
        <taxon>Planctomycetota</taxon>
        <taxon>Planctomycetia</taxon>
        <taxon>Gemmatales</taxon>
        <taxon>Gemmataceae</taxon>
        <taxon>Frigoriglobus</taxon>
    </lineage>
</organism>
<dbReference type="SFLD" id="SFLDF00027">
    <property type="entry name" value="p-type_atpase"/>
    <property type="match status" value="1"/>
</dbReference>
<dbReference type="InterPro" id="IPR036412">
    <property type="entry name" value="HAD-like_sf"/>
</dbReference>
<sequence>MKQVSTPGPNNAASADRTTTGPPADSAGGRLGVGSEQERPWHTLSADEVAGALQADATSGLTDGEAARRREQFGPNALAAAKGRSALAILVDQFESLIVVLLLVVTVVAFALGDNVEAVAVLVVVVLNAAVGFLTEWKAEQALTALQQQAVPTAHVVRGGEEHEIPAAELVPGDIVLVAAGSRVPADGRVIECVRLQVAEAALTGESLAVTKTVEPIPDDTAPLGDRRNMAYLGTAVTDGRGRLLVTATGVRTEVGRIGKLIEVAGARDTPLERKLAQLGHALIGVVLALCAVIVLAGWLRGHEFFYMLKVGISLAIAAVPEGLPAVATMTLALGMKRMARMHALVRRLPAVETLGSTTVICTDKTGTLTRDEMTVRVLQLGTRRVDVSGAGYARAGEFRTGGGAIDVRTDAHLTLALRVGALCSDATLDLTGEETVVLGDPTEGALLVAALKAGMSKDDLEREYPRLSEVPFSSESKRMVTVHRTPSGRAVAYVKGAPAVVADASVGAFTGAGVRAMTTEIRQRVLADNHELAGRALRVLALGYKDLPDGYREEDLTGGFVFVGLVGMIDPLRDEAKAAIETCRVAGIRTVMITGDQEATAAEIGRQLGLDRDLQGRPLRTAHGRELADLDAAGWQKVAAEVGVFTRVSPEHKLRIVEALQAAGEVVAMTGDGVNDAPALKQADIGIAMGVKGTEVAKEAAAMVVTDDNFATIVGAVEQGRGIYANILRFVHYLFSCNLAEILVVFIALMVGWPLPLVALQILWLNMITDVFPAMALALEPSNPDAMKRPPRDPGESLVTPRFLWLITWQALLLSGVTLLAFAVGMRWYGAEGSGLRHATTLAFMTLALVQVFHTFNARSQRRSAFTARLFTNAWLWAAVATCLLLQLAAVYTPLLQTVLHTTPLSAADWVAVLTCSLAPVGVVELVKFGRRASEPRARISRARGSP</sequence>
<keyword evidence="9" id="KW-1278">Translocase</keyword>
<dbReference type="PRINTS" id="PR00120">
    <property type="entry name" value="HATPASE"/>
</dbReference>